<name>A0A4S8KZY3_DENBC</name>
<sequence>MDIGEPFALASYSAAVFASNAAGFVSTAANGDGVHVIDVADAHPVVSHTLGPKSVFTAPPISKIKDKVFTTLAGSDKTLSVWTEDTNSTIIERVNQKKTQVILEHQINGLYPTGSVLVVQSNDGHLSLLDDSLRVVNSLHTPGTLQKSYLFESCSFCSPTVLVSFTTTSLQIVSIRDDSLTLLANIPLPSQNPLSCSCSTSGFVSILSSGGTWSCFQLSPSFSLQNIPDTTLHLSSSALTLSSASVSLLPLNTSHILLASLSQSQNQLILLMWDLAFSVLLTSRTIPLPSSSPSAMSLSLVDARGSSSSGNILLLLSPKNTKDKKSRSSILAIPISVPASSSVANALGKASAGCPWLSPSHNGTVQEGDDSRKKLLQTMQKWMESNQPAKARKTFFDWVQSQESQEEEMELGYNFVRDILLSVFGPASKYSPESREVVRWLLDRGVVSSFMLSSYGGLLTVLRSRGDWETILRVISSLSVPDLSETEVIETLSAVVAHHLRHQNTSDKNDDVPALPRFLSMILSPPLFPPTHSSSLLTPHWLHSSSSLRLALRSLAISPTPSTTTSTTTSPKASQTHIASPSLLESLLPIFSILISWIRTHVSSGDPTTLIKMPTKKDITRDRSRGGVWVVKSRVSNDEAKAIPKDKIPLPPLNSILLFLTPLLDVSYVQLVSLPPSSFSSHSATGVGIGREFVKLLTTLQDELVPALLGNIDSTEVLRGALEGFARAQRRNEREGEAQVVAQREEGEELGGSGEGDSVDDGEGESSKKGGKEKGKRGKNNQGHEGGKGKDENWRQRRKIAHELEGMAVGLYRLEELVL</sequence>
<reference evidence="2 3" key="1">
    <citation type="journal article" date="2019" name="Nat. Ecol. Evol.">
        <title>Megaphylogeny resolves global patterns of mushroom evolution.</title>
        <authorList>
            <person name="Varga T."/>
            <person name="Krizsan K."/>
            <person name="Foldi C."/>
            <person name="Dima B."/>
            <person name="Sanchez-Garcia M."/>
            <person name="Sanchez-Ramirez S."/>
            <person name="Szollosi G.J."/>
            <person name="Szarkandi J.G."/>
            <person name="Papp V."/>
            <person name="Albert L."/>
            <person name="Andreopoulos W."/>
            <person name="Angelini C."/>
            <person name="Antonin V."/>
            <person name="Barry K.W."/>
            <person name="Bougher N.L."/>
            <person name="Buchanan P."/>
            <person name="Buyck B."/>
            <person name="Bense V."/>
            <person name="Catcheside P."/>
            <person name="Chovatia M."/>
            <person name="Cooper J."/>
            <person name="Damon W."/>
            <person name="Desjardin D."/>
            <person name="Finy P."/>
            <person name="Geml J."/>
            <person name="Haridas S."/>
            <person name="Hughes K."/>
            <person name="Justo A."/>
            <person name="Karasinski D."/>
            <person name="Kautmanova I."/>
            <person name="Kiss B."/>
            <person name="Kocsube S."/>
            <person name="Kotiranta H."/>
            <person name="LaButti K.M."/>
            <person name="Lechner B.E."/>
            <person name="Liimatainen K."/>
            <person name="Lipzen A."/>
            <person name="Lukacs Z."/>
            <person name="Mihaltcheva S."/>
            <person name="Morgado L.N."/>
            <person name="Niskanen T."/>
            <person name="Noordeloos M.E."/>
            <person name="Ohm R.A."/>
            <person name="Ortiz-Santana B."/>
            <person name="Ovrebo C."/>
            <person name="Racz N."/>
            <person name="Riley R."/>
            <person name="Savchenko A."/>
            <person name="Shiryaev A."/>
            <person name="Soop K."/>
            <person name="Spirin V."/>
            <person name="Szebenyi C."/>
            <person name="Tomsovsky M."/>
            <person name="Tulloss R.E."/>
            <person name="Uehling J."/>
            <person name="Grigoriev I.V."/>
            <person name="Vagvolgyi C."/>
            <person name="Papp T."/>
            <person name="Martin F.M."/>
            <person name="Miettinen O."/>
            <person name="Hibbett D.S."/>
            <person name="Nagy L.G."/>
        </authorList>
    </citation>
    <scope>NUCLEOTIDE SEQUENCE [LARGE SCALE GENOMIC DNA]</scope>
    <source>
        <strain evidence="2 3">CBS 962.96</strain>
    </source>
</reference>
<evidence type="ECO:0000313" key="3">
    <source>
        <dbReference type="Proteomes" id="UP000297245"/>
    </source>
</evidence>
<dbReference type="AlphaFoldDB" id="A0A4S8KZY3"/>
<dbReference type="SUPFAM" id="SSF50978">
    <property type="entry name" value="WD40 repeat-like"/>
    <property type="match status" value="1"/>
</dbReference>
<protein>
    <submittedName>
        <fullName evidence="2">Uncharacterized protein</fullName>
    </submittedName>
</protein>
<dbReference type="EMBL" id="ML179803">
    <property type="protein sequence ID" value="THU81511.1"/>
    <property type="molecule type" value="Genomic_DNA"/>
</dbReference>
<gene>
    <name evidence="2" type="ORF">K435DRAFT_472445</name>
</gene>
<feature type="compositionally biased region" description="Basic and acidic residues" evidence="1">
    <location>
        <begin position="785"/>
        <end position="797"/>
    </location>
</feature>
<accession>A0A4S8KZY3</accession>
<organism evidence="2 3">
    <name type="scientific">Dendrothele bispora (strain CBS 962.96)</name>
    <dbReference type="NCBI Taxonomy" id="1314807"/>
    <lineage>
        <taxon>Eukaryota</taxon>
        <taxon>Fungi</taxon>
        <taxon>Dikarya</taxon>
        <taxon>Basidiomycota</taxon>
        <taxon>Agaricomycotina</taxon>
        <taxon>Agaricomycetes</taxon>
        <taxon>Agaricomycetidae</taxon>
        <taxon>Agaricales</taxon>
        <taxon>Agaricales incertae sedis</taxon>
        <taxon>Dendrothele</taxon>
    </lineage>
</organism>
<feature type="region of interest" description="Disordered" evidence="1">
    <location>
        <begin position="729"/>
        <end position="797"/>
    </location>
</feature>
<keyword evidence="3" id="KW-1185">Reference proteome</keyword>
<proteinExistence type="predicted"/>
<evidence type="ECO:0000313" key="2">
    <source>
        <dbReference type="EMBL" id="THU81511.1"/>
    </source>
</evidence>
<evidence type="ECO:0000256" key="1">
    <source>
        <dbReference type="SAM" id="MobiDB-lite"/>
    </source>
</evidence>
<dbReference type="Proteomes" id="UP000297245">
    <property type="component" value="Unassembled WGS sequence"/>
</dbReference>
<dbReference type="InterPro" id="IPR036322">
    <property type="entry name" value="WD40_repeat_dom_sf"/>
</dbReference>
<dbReference type="OrthoDB" id="4349954at2759"/>